<organism evidence="7 8">
    <name type="scientific">Nitrospirillum iridis</name>
    <dbReference type="NCBI Taxonomy" id="765888"/>
    <lineage>
        <taxon>Bacteria</taxon>
        <taxon>Pseudomonadati</taxon>
        <taxon>Pseudomonadota</taxon>
        <taxon>Alphaproteobacteria</taxon>
        <taxon>Rhodospirillales</taxon>
        <taxon>Azospirillaceae</taxon>
        <taxon>Nitrospirillum</taxon>
    </lineage>
</organism>
<dbReference type="SUPFAM" id="SSF103473">
    <property type="entry name" value="MFS general substrate transporter"/>
    <property type="match status" value="1"/>
</dbReference>
<feature type="transmembrane region" description="Helical" evidence="5">
    <location>
        <begin position="369"/>
        <end position="389"/>
    </location>
</feature>
<sequence>MAWPAEATIAPTPPPARLGRRRWIVVALLFAATVINYVDRQMLGLLKPLLSQEFRWSETDYADIIFCFQAAYAVAYLVFGRVIDRMGARWGYALTFLVWNLAHMAHGLAGGLVQFILARVALGAGEAGNFPAGLKSVAEWFPRRERALAVGIFNAGSNVGAVITPLIVPFIVAVADWRMAFMVTGVISFVWLAAWLTFYRRPEEDSRLTAAELTHIRGDAPATCCTPTSGPGLRWVLRQRQTWAYVLAKFLTDPIWWVFLFWLPDFLGRRFGLDLAGFGPPLVAIYLMSDIGSVAGGWLSSRLMRGGMDTNRARKLAMLAAAACVVPVLFAPWISGLVLAVVVIGLATAGHQGFSANLMTLPSDLFPPSSVATVVGIGGTAGAVGGMLMSKFTGWILQTTGSYTAIFLTAATAYPLAMLALHTLSPRLRPALPGTADGGDRS</sequence>
<evidence type="ECO:0000256" key="4">
    <source>
        <dbReference type="ARBA" id="ARBA00023136"/>
    </source>
</evidence>
<feature type="domain" description="Major facilitator superfamily (MFS) profile" evidence="6">
    <location>
        <begin position="25"/>
        <end position="429"/>
    </location>
</feature>
<feature type="transmembrane region" description="Helical" evidence="5">
    <location>
        <begin position="316"/>
        <end position="349"/>
    </location>
</feature>
<evidence type="ECO:0000256" key="1">
    <source>
        <dbReference type="ARBA" id="ARBA00004141"/>
    </source>
</evidence>
<gene>
    <name evidence="7" type="ORF">FHS74_001346</name>
</gene>
<dbReference type="PANTHER" id="PTHR11662:SF285">
    <property type="entry name" value="HEXURONATE TRANSPORTER"/>
    <property type="match status" value="1"/>
</dbReference>
<accession>A0A7X0ED94</accession>
<dbReference type="CDD" id="cd17319">
    <property type="entry name" value="MFS_ExuT_GudP_like"/>
    <property type="match status" value="1"/>
</dbReference>
<reference evidence="7 8" key="1">
    <citation type="submission" date="2020-08" db="EMBL/GenBank/DDBJ databases">
        <title>Genomic Encyclopedia of Type Strains, Phase IV (KMG-IV): sequencing the most valuable type-strain genomes for metagenomic binning, comparative biology and taxonomic classification.</title>
        <authorList>
            <person name="Goeker M."/>
        </authorList>
    </citation>
    <scope>NUCLEOTIDE SEQUENCE [LARGE SCALE GENOMIC DNA]</scope>
    <source>
        <strain evidence="7 8">DSM 22198</strain>
    </source>
</reference>
<dbReference type="GO" id="GO:0016020">
    <property type="term" value="C:membrane"/>
    <property type="evidence" value="ECO:0007669"/>
    <property type="project" value="UniProtKB-SubCell"/>
</dbReference>
<dbReference type="InterPro" id="IPR011701">
    <property type="entry name" value="MFS"/>
</dbReference>
<feature type="transmembrane region" description="Helical" evidence="5">
    <location>
        <begin position="401"/>
        <end position="421"/>
    </location>
</feature>
<feature type="transmembrane region" description="Helical" evidence="5">
    <location>
        <begin position="283"/>
        <end position="304"/>
    </location>
</feature>
<dbReference type="InterPro" id="IPR050382">
    <property type="entry name" value="MFS_Na/Anion_cotransporter"/>
</dbReference>
<evidence type="ECO:0000256" key="5">
    <source>
        <dbReference type="SAM" id="Phobius"/>
    </source>
</evidence>
<dbReference type="PROSITE" id="PS50850">
    <property type="entry name" value="MFS"/>
    <property type="match status" value="1"/>
</dbReference>
<keyword evidence="8" id="KW-1185">Reference proteome</keyword>
<keyword evidence="4 5" id="KW-0472">Membrane</keyword>
<dbReference type="PANTHER" id="PTHR11662">
    <property type="entry name" value="SOLUTE CARRIER FAMILY 17"/>
    <property type="match status" value="1"/>
</dbReference>
<dbReference type="AlphaFoldDB" id="A0A7X0ED94"/>
<feature type="transmembrane region" description="Helical" evidence="5">
    <location>
        <begin position="20"/>
        <end position="38"/>
    </location>
</feature>
<dbReference type="InterPro" id="IPR036259">
    <property type="entry name" value="MFS_trans_sf"/>
</dbReference>
<comment type="subcellular location">
    <subcellularLocation>
        <location evidence="1">Membrane</location>
        <topology evidence="1">Multi-pass membrane protein</topology>
    </subcellularLocation>
</comment>
<comment type="caution">
    <text evidence="7">The sequence shown here is derived from an EMBL/GenBank/DDBJ whole genome shotgun (WGS) entry which is preliminary data.</text>
</comment>
<dbReference type="EMBL" id="JACIIZ010000003">
    <property type="protein sequence ID" value="MBB6250801.1"/>
    <property type="molecule type" value="Genomic_DNA"/>
</dbReference>
<dbReference type="RefSeq" id="WP_184798728.1">
    <property type="nucleotide sequence ID" value="NZ_JACIIZ010000003.1"/>
</dbReference>
<dbReference type="GO" id="GO:0015134">
    <property type="term" value="F:hexuronate transmembrane transporter activity"/>
    <property type="evidence" value="ECO:0007669"/>
    <property type="project" value="TreeGrafter"/>
</dbReference>
<feature type="transmembrane region" description="Helical" evidence="5">
    <location>
        <begin position="179"/>
        <end position="198"/>
    </location>
</feature>
<dbReference type="Pfam" id="PF07690">
    <property type="entry name" value="MFS_1"/>
    <property type="match status" value="1"/>
</dbReference>
<evidence type="ECO:0000313" key="7">
    <source>
        <dbReference type="EMBL" id="MBB6250801.1"/>
    </source>
</evidence>
<dbReference type="Gene3D" id="1.20.1250.20">
    <property type="entry name" value="MFS general substrate transporter like domains"/>
    <property type="match status" value="2"/>
</dbReference>
<keyword evidence="3 5" id="KW-1133">Transmembrane helix</keyword>
<evidence type="ECO:0000256" key="2">
    <source>
        <dbReference type="ARBA" id="ARBA00022692"/>
    </source>
</evidence>
<dbReference type="Proteomes" id="UP000539175">
    <property type="component" value="Unassembled WGS sequence"/>
</dbReference>
<evidence type="ECO:0000259" key="6">
    <source>
        <dbReference type="PROSITE" id="PS50850"/>
    </source>
</evidence>
<proteinExistence type="predicted"/>
<protein>
    <submittedName>
        <fullName evidence="7">ACS family hexuronate transporter-like MFS transporter</fullName>
    </submittedName>
</protein>
<name>A0A7X0ED94_9PROT</name>
<evidence type="ECO:0000313" key="8">
    <source>
        <dbReference type="Proteomes" id="UP000539175"/>
    </source>
</evidence>
<feature type="transmembrane region" description="Helical" evidence="5">
    <location>
        <begin position="148"/>
        <end position="173"/>
    </location>
</feature>
<keyword evidence="2 5" id="KW-0812">Transmembrane</keyword>
<feature type="transmembrane region" description="Helical" evidence="5">
    <location>
        <begin position="59"/>
        <end position="79"/>
    </location>
</feature>
<feature type="transmembrane region" description="Helical" evidence="5">
    <location>
        <begin position="243"/>
        <end position="263"/>
    </location>
</feature>
<dbReference type="InterPro" id="IPR020846">
    <property type="entry name" value="MFS_dom"/>
</dbReference>
<evidence type="ECO:0000256" key="3">
    <source>
        <dbReference type="ARBA" id="ARBA00022989"/>
    </source>
</evidence>